<evidence type="ECO:0000313" key="4">
    <source>
        <dbReference type="EMBL" id="UWP80339.1"/>
    </source>
</evidence>
<dbReference type="RefSeq" id="WP_259858097.1">
    <property type="nucleotide sequence ID" value="NZ_BAAAST010000009.1"/>
</dbReference>
<proteinExistence type="inferred from homology"/>
<gene>
    <name evidence="4" type="ORF">Dfulv_34985</name>
</gene>
<protein>
    <submittedName>
        <fullName evidence="4">ABC transporter substrate-binding protein</fullName>
    </submittedName>
</protein>
<organism evidence="4 5">
    <name type="scientific">Dactylosporangium fulvum</name>
    <dbReference type="NCBI Taxonomy" id="53359"/>
    <lineage>
        <taxon>Bacteria</taxon>
        <taxon>Bacillati</taxon>
        <taxon>Actinomycetota</taxon>
        <taxon>Actinomycetes</taxon>
        <taxon>Micromonosporales</taxon>
        <taxon>Micromonosporaceae</taxon>
        <taxon>Dactylosporangium</taxon>
    </lineage>
</organism>
<comment type="similarity">
    <text evidence="1">Belongs to the leucine-binding protein family.</text>
</comment>
<feature type="domain" description="Leucine-binding protein" evidence="3">
    <location>
        <begin position="22"/>
        <end position="356"/>
    </location>
</feature>
<evidence type="ECO:0000259" key="3">
    <source>
        <dbReference type="Pfam" id="PF13458"/>
    </source>
</evidence>
<dbReference type="Gene3D" id="3.40.50.2300">
    <property type="match status" value="2"/>
</dbReference>
<evidence type="ECO:0000313" key="5">
    <source>
        <dbReference type="Proteomes" id="UP001059617"/>
    </source>
</evidence>
<dbReference type="PANTHER" id="PTHR30483:SF6">
    <property type="entry name" value="PERIPLASMIC BINDING PROTEIN OF ABC TRANSPORTER FOR NATURAL AMINO ACIDS"/>
    <property type="match status" value="1"/>
</dbReference>
<dbReference type="SUPFAM" id="SSF53822">
    <property type="entry name" value="Periplasmic binding protein-like I"/>
    <property type="match status" value="1"/>
</dbReference>
<sequence length="368" mass="38753">MSALAACGESGDGNAANGFPAEIRIMVNNDETGLTGFAGIAINKGIKLAVKQANEAKLFGESTLVMDYQDPASEAQNAVRITRTAVSDKKYAAMIGPIRSIEQLPSAPLVQSGKLPTLIPEANAAGLNAGEYTFLAGAPISSYFAVMKDYLSSIGKKRIAIITDDLPSDVPIGDIAEKWGGTDGFVVTNRVTVSRDTQDYTAQVAQIVRSNPEVLVNVVTSAAGAALISQARQGGFSGQIVGIEATTSAMLKTAGNAAVGFTFPTRFSPLNQEPPSTVKFVQDFKAEYGEAPDSYCAEGYDTAQWLIKALQESGNASRESIQRGLTAVAAKGFDGAQGTLTFNGREIQIKATILQWNGTENVLVNLKQ</sequence>
<dbReference type="EMBL" id="CP073720">
    <property type="protein sequence ID" value="UWP80339.1"/>
    <property type="molecule type" value="Genomic_DNA"/>
</dbReference>
<dbReference type="InterPro" id="IPR051010">
    <property type="entry name" value="BCAA_transport"/>
</dbReference>
<reference evidence="4" key="1">
    <citation type="submission" date="2021-04" db="EMBL/GenBank/DDBJ databases">
        <authorList>
            <person name="Hartkoorn R.C."/>
            <person name="Beaudoing E."/>
            <person name="Hot D."/>
        </authorList>
    </citation>
    <scope>NUCLEOTIDE SEQUENCE</scope>
    <source>
        <strain evidence="4">NRRL B-16292</strain>
    </source>
</reference>
<dbReference type="Pfam" id="PF13458">
    <property type="entry name" value="Peripla_BP_6"/>
    <property type="match status" value="1"/>
</dbReference>
<evidence type="ECO:0000256" key="2">
    <source>
        <dbReference type="ARBA" id="ARBA00022729"/>
    </source>
</evidence>
<name>A0ABY5VU42_9ACTN</name>
<evidence type="ECO:0000256" key="1">
    <source>
        <dbReference type="ARBA" id="ARBA00010062"/>
    </source>
</evidence>
<dbReference type="InterPro" id="IPR028081">
    <property type="entry name" value="Leu-bd"/>
</dbReference>
<keyword evidence="2" id="KW-0732">Signal</keyword>
<dbReference type="PANTHER" id="PTHR30483">
    <property type="entry name" value="LEUCINE-SPECIFIC-BINDING PROTEIN"/>
    <property type="match status" value="1"/>
</dbReference>
<dbReference type="Proteomes" id="UP001059617">
    <property type="component" value="Chromosome"/>
</dbReference>
<accession>A0ABY5VU42</accession>
<reference evidence="4" key="2">
    <citation type="submission" date="2022-09" db="EMBL/GenBank/DDBJ databases">
        <title>Biosynthetic gene clusters of Dactylosporangioum fulvum.</title>
        <authorList>
            <person name="Caradec T."/>
        </authorList>
    </citation>
    <scope>NUCLEOTIDE SEQUENCE</scope>
    <source>
        <strain evidence="4">NRRL B-16292</strain>
    </source>
</reference>
<dbReference type="InterPro" id="IPR028082">
    <property type="entry name" value="Peripla_BP_I"/>
</dbReference>
<keyword evidence="5" id="KW-1185">Reference proteome</keyword>